<proteinExistence type="predicted"/>
<dbReference type="InterPro" id="IPR036938">
    <property type="entry name" value="PAP2/HPO_sf"/>
</dbReference>
<keyword evidence="1" id="KW-0472">Membrane</keyword>
<protein>
    <submittedName>
        <fullName evidence="3">PA-phosphatase</fullName>
    </submittedName>
</protein>
<dbReference type="EMBL" id="JHEG02000037">
    <property type="protein sequence ID" value="KIE12012.1"/>
    <property type="molecule type" value="Genomic_DNA"/>
</dbReference>
<feature type="domain" description="Phosphatidic acid phosphatase type 2/haloperoxidase" evidence="2">
    <location>
        <begin position="209"/>
        <end position="317"/>
    </location>
</feature>
<dbReference type="SUPFAM" id="SSF48317">
    <property type="entry name" value="Acid phosphatase/Vanadium-dependent haloperoxidase"/>
    <property type="match status" value="1"/>
</dbReference>
<name>A0A0C1NBA0_9CYAN</name>
<feature type="transmembrane region" description="Helical" evidence="1">
    <location>
        <begin position="276"/>
        <end position="296"/>
    </location>
</feature>
<feature type="transmembrane region" description="Helical" evidence="1">
    <location>
        <begin position="243"/>
        <end position="264"/>
    </location>
</feature>
<dbReference type="Gene3D" id="1.20.144.10">
    <property type="entry name" value="Phosphatidic acid phosphatase type 2/haloperoxidase"/>
    <property type="match status" value="1"/>
</dbReference>
<dbReference type="Pfam" id="PF01569">
    <property type="entry name" value="PAP2"/>
    <property type="match status" value="1"/>
</dbReference>
<feature type="transmembrane region" description="Helical" evidence="1">
    <location>
        <begin position="206"/>
        <end position="223"/>
    </location>
</feature>
<dbReference type="CDD" id="cd03392">
    <property type="entry name" value="PAP2_like_2"/>
    <property type="match status" value="1"/>
</dbReference>
<dbReference type="RefSeq" id="WP_038088474.1">
    <property type="nucleotide sequence ID" value="NZ_JHEG04000001.1"/>
</dbReference>
<evidence type="ECO:0000256" key="1">
    <source>
        <dbReference type="SAM" id="Phobius"/>
    </source>
</evidence>
<dbReference type="SMART" id="SM00014">
    <property type="entry name" value="acidPPc"/>
    <property type="match status" value="1"/>
</dbReference>
<gene>
    <name evidence="3" type="ORF">DA73_0210320</name>
</gene>
<reference evidence="3" key="1">
    <citation type="journal article" date="2015" name="Genome Announc.">
        <title>Draft Genome Sequence of Tolypothrix boutellei Strain VB521301.</title>
        <authorList>
            <person name="Chandrababunaidu M.M."/>
            <person name="Singh D."/>
            <person name="Sen D."/>
            <person name="Bhan S."/>
            <person name="Das S."/>
            <person name="Gupta A."/>
            <person name="Adhikary S.P."/>
            <person name="Tripathy S."/>
        </authorList>
    </citation>
    <scope>NUCLEOTIDE SEQUENCE</scope>
    <source>
        <strain evidence="3">VB521301</strain>
    </source>
</reference>
<evidence type="ECO:0000259" key="2">
    <source>
        <dbReference type="SMART" id="SM00014"/>
    </source>
</evidence>
<sequence length="362" mass="40660">MGIPHFNKLPEQNPLVQALHTAVKGRARYKVNGLYRSEAFKRYLELRLLNEKGIQQVSANHYTGNVLVLFPSNRSPKSIASLIQNIVFDYRQQIEKSFIKTEAEKKQDVARKAILAETPLQQPIDKAGRQLILLSGTAVSTLIVSTFLLHRFGLDESILLAIQRLHTPLLDRIMIGITSLGGSVGLPWICLAFATSPIYNNRRSEATTFGIATVGAIGLNYLLKERFGRARPALWDWIVNVGHYSFPSGHAMMSMVIYGFIAYTLAKQFPHHRKQIFALTILLIAAIGFSRLYLGVHWPTDVAAGYAVGLLWLIACIFGFNLLRKYRLLQQLQKDENIPIEGLPNLQFPLRENSAIAVIDEI</sequence>
<feature type="transmembrane region" description="Helical" evidence="1">
    <location>
        <begin position="302"/>
        <end position="323"/>
    </location>
</feature>
<comment type="caution">
    <text evidence="3">The sequence shown here is derived from an EMBL/GenBank/DDBJ whole genome shotgun (WGS) entry which is preliminary data.</text>
</comment>
<organism evidence="3">
    <name type="scientific">Tolypothrix bouteillei VB521301</name>
    <dbReference type="NCBI Taxonomy" id="1479485"/>
    <lineage>
        <taxon>Bacteria</taxon>
        <taxon>Bacillati</taxon>
        <taxon>Cyanobacteriota</taxon>
        <taxon>Cyanophyceae</taxon>
        <taxon>Nostocales</taxon>
        <taxon>Tolypothrichaceae</taxon>
        <taxon>Tolypothrix</taxon>
    </lineage>
</organism>
<dbReference type="AlphaFoldDB" id="A0A0C1NBA0"/>
<keyword evidence="1" id="KW-1133">Transmembrane helix</keyword>
<keyword evidence="1" id="KW-0812">Transmembrane</keyword>
<accession>A0A0C1NBA0</accession>
<feature type="transmembrane region" description="Helical" evidence="1">
    <location>
        <begin position="173"/>
        <end position="194"/>
    </location>
</feature>
<feature type="transmembrane region" description="Helical" evidence="1">
    <location>
        <begin position="131"/>
        <end position="153"/>
    </location>
</feature>
<dbReference type="PANTHER" id="PTHR14969:SF13">
    <property type="entry name" value="AT30094P"/>
    <property type="match status" value="1"/>
</dbReference>
<dbReference type="PANTHER" id="PTHR14969">
    <property type="entry name" value="SPHINGOSINE-1-PHOSPHATE PHOSPHOHYDROLASE"/>
    <property type="match status" value="1"/>
</dbReference>
<evidence type="ECO:0000313" key="3">
    <source>
        <dbReference type="EMBL" id="KIE12012.1"/>
    </source>
</evidence>
<dbReference type="InterPro" id="IPR000326">
    <property type="entry name" value="PAP2/HPO"/>
</dbReference>
<dbReference type="STRING" id="1479485.DA73_0210320"/>